<dbReference type="GO" id="GO:0046872">
    <property type="term" value="F:metal ion binding"/>
    <property type="evidence" value="ECO:0007669"/>
    <property type="project" value="UniProtKB-UniRule"/>
</dbReference>
<dbReference type="InterPro" id="IPR005111">
    <property type="entry name" value="MoeA_C_domain_IV"/>
</dbReference>
<dbReference type="NCBIfam" id="NF045515">
    <property type="entry name" value="Glp_gephyrin"/>
    <property type="match status" value="1"/>
</dbReference>
<dbReference type="InterPro" id="IPR036688">
    <property type="entry name" value="MoeA_C_domain_IV_sf"/>
</dbReference>
<dbReference type="InterPro" id="IPR036425">
    <property type="entry name" value="MoaB/Mog-like_dom_sf"/>
</dbReference>
<keyword evidence="6" id="KW-0460">Magnesium</keyword>
<dbReference type="EC" id="2.10.1.1" evidence="6"/>
<name>A0A1Y1SFH9_9GAMM</name>
<evidence type="ECO:0000313" key="9">
    <source>
        <dbReference type="Proteomes" id="UP000192342"/>
    </source>
</evidence>
<keyword evidence="6" id="KW-0808">Transferase</keyword>
<dbReference type="OrthoDB" id="9804758at2"/>
<evidence type="ECO:0000259" key="7">
    <source>
        <dbReference type="SMART" id="SM00852"/>
    </source>
</evidence>
<dbReference type="PANTHER" id="PTHR10192:SF5">
    <property type="entry name" value="GEPHYRIN"/>
    <property type="match status" value="1"/>
</dbReference>
<comment type="cofactor">
    <cofactor evidence="6">
        <name>Mg(2+)</name>
        <dbReference type="ChEBI" id="CHEBI:18420"/>
    </cofactor>
</comment>
<dbReference type="Pfam" id="PF03453">
    <property type="entry name" value="MoeA_N"/>
    <property type="match status" value="1"/>
</dbReference>
<feature type="domain" description="MoaB/Mog" evidence="7">
    <location>
        <begin position="177"/>
        <end position="316"/>
    </location>
</feature>
<dbReference type="Gene3D" id="3.90.105.10">
    <property type="entry name" value="Molybdopterin biosynthesis moea protein, domain 2"/>
    <property type="match status" value="1"/>
</dbReference>
<dbReference type="GO" id="GO:0006777">
    <property type="term" value="P:Mo-molybdopterin cofactor biosynthetic process"/>
    <property type="evidence" value="ECO:0007669"/>
    <property type="project" value="UniProtKB-UniRule"/>
</dbReference>
<dbReference type="RefSeq" id="WP_083559062.1">
    <property type="nucleotide sequence ID" value="NZ_AQQV01000001.1"/>
</dbReference>
<dbReference type="Gene3D" id="2.170.190.11">
    <property type="entry name" value="Molybdopterin biosynthesis moea protein, domain 3"/>
    <property type="match status" value="1"/>
</dbReference>
<comment type="similarity">
    <text evidence="3 6">Belongs to the MoeA family.</text>
</comment>
<evidence type="ECO:0000256" key="1">
    <source>
        <dbReference type="ARBA" id="ARBA00002901"/>
    </source>
</evidence>
<evidence type="ECO:0000313" key="8">
    <source>
        <dbReference type="EMBL" id="ORE88417.1"/>
    </source>
</evidence>
<dbReference type="Pfam" id="PF03454">
    <property type="entry name" value="MoeA_C"/>
    <property type="match status" value="1"/>
</dbReference>
<evidence type="ECO:0000256" key="3">
    <source>
        <dbReference type="ARBA" id="ARBA00010763"/>
    </source>
</evidence>
<evidence type="ECO:0000256" key="6">
    <source>
        <dbReference type="RuleBase" id="RU365090"/>
    </source>
</evidence>
<keyword evidence="4 6" id="KW-0501">Molybdenum cofactor biosynthesis</keyword>
<accession>A0A1Y1SFH9</accession>
<dbReference type="Proteomes" id="UP000192342">
    <property type="component" value="Unassembled WGS sequence"/>
</dbReference>
<keyword evidence="9" id="KW-1185">Reference proteome</keyword>
<dbReference type="GO" id="GO:0005829">
    <property type="term" value="C:cytosol"/>
    <property type="evidence" value="ECO:0007669"/>
    <property type="project" value="TreeGrafter"/>
</dbReference>
<dbReference type="InterPro" id="IPR001453">
    <property type="entry name" value="MoaB/Mog_dom"/>
</dbReference>
<dbReference type="SUPFAM" id="SSF63867">
    <property type="entry name" value="MoeA C-terminal domain-like"/>
    <property type="match status" value="1"/>
</dbReference>
<protein>
    <recommendedName>
        <fullName evidence="6">Molybdopterin molybdenumtransferase</fullName>
        <ecNumber evidence="6">2.10.1.1</ecNumber>
    </recommendedName>
</protein>
<dbReference type="AlphaFoldDB" id="A0A1Y1SFH9"/>
<dbReference type="UniPathway" id="UPA00344"/>
<dbReference type="CDD" id="cd00887">
    <property type="entry name" value="MoeA"/>
    <property type="match status" value="1"/>
</dbReference>
<dbReference type="STRING" id="1317117.ATO7_01040"/>
<dbReference type="PANTHER" id="PTHR10192">
    <property type="entry name" value="MOLYBDOPTERIN BIOSYNTHESIS PROTEIN"/>
    <property type="match status" value="1"/>
</dbReference>
<comment type="pathway">
    <text evidence="2 6">Cofactor biosynthesis; molybdopterin biosynthesis.</text>
</comment>
<evidence type="ECO:0000256" key="5">
    <source>
        <dbReference type="ARBA" id="ARBA00047317"/>
    </source>
</evidence>
<dbReference type="Pfam" id="PF00994">
    <property type="entry name" value="MoCF_biosynth"/>
    <property type="match status" value="1"/>
</dbReference>
<keyword evidence="6" id="KW-0500">Molybdenum</keyword>
<dbReference type="SMART" id="SM00852">
    <property type="entry name" value="MoCF_biosynth"/>
    <property type="match status" value="1"/>
</dbReference>
<dbReference type="InterPro" id="IPR005110">
    <property type="entry name" value="MoeA_linker/N"/>
</dbReference>
<dbReference type="GO" id="GO:0061599">
    <property type="term" value="F:molybdopterin molybdotransferase activity"/>
    <property type="evidence" value="ECO:0007669"/>
    <property type="project" value="UniProtKB-UniRule"/>
</dbReference>
<dbReference type="SUPFAM" id="SSF53218">
    <property type="entry name" value="Molybdenum cofactor biosynthesis proteins"/>
    <property type="match status" value="1"/>
</dbReference>
<dbReference type="Gene3D" id="3.40.980.10">
    <property type="entry name" value="MoaB/Mog-like domain"/>
    <property type="match status" value="1"/>
</dbReference>
<evidence type="ECO:0000256" key="4">
    <source>
        <dbReference type="ARBA" id="ARBA00023150"/>
    </source>
</evidence>
<comment type="function">
    <text evidence="1 6">Catalyzes the insertion of molybdate into adenylated molybdopterin with the concomitant release of AMP.</text>
</comment>
<evidence type="ECO:0000256" key="2">
    <source>
        <dbReference type="ARBA" id="ARBA00005046"/>
    </source>
</evidence>
<reference evidence="8 9" key="1">
    <citation type="submission" date="2013-04" db="EMBL/GenBank/DDBJ databases">
        <title>Oceanococcus atlanticus 22II-S10r2 Genome Sequencing.</title>
        <authorList>
            <person name="Lai Q."/>
            <person name="Li G."/>
            <person name="Shao Z."/>
        </authorList>
    </citation>
    <scope>NUCLEOTIDE SEQUENCE [LARGE SCALE GENOMIC DNA]</scope>
    <source>
        <strain evidence="8 9">22II-S10r2</strain>
    </source>
</reference>
<dbReference type="EMBL" id="AQQV01000001">
    <property type="protein sequence ID" value="ORE88417.1"/>
    <property type="molecule type" value="Genomic_DNA"/>
</dbReference>
<keyword evidence="6" id="KW-0479">Metal-binding</keyword>
<dbReference type="Gene3D" id="2.40.340.10">
    <property type="entry name" value="MoeA, C-terminal, domain IV"/>
    <property type="match status" value="1"/>
</dbReference>
<dbReference type="InterPro" id="IPR038987">
    <property type="entry name" value="MoeA-like"/>
</dbReference>
<comment type="catalytic activity">
    <reaction evidence="5">
        <text>adenylyl-molybdopterin + molybdate = Mo-molybdopterin + AMP + H(+)</text>
        <dbReference type="Rhea" id="RHEA:35047"/>
        <dbReference type="ChEBI" id="CHEBI:15378"/>
        <dbReference type="ChEBI" id="CHEBI:36264"/>
        <dbReference type="ChEBI" id="CHEBI:62727"/>
        <dbReference type="ChEBI" id="CHEBI:71302"/>
        <dbReference type="ChEBI" id="CHEBI:456215"/>
        <dbReference type="EC" id="2.10.1.1"/>
    </reaction>
</comment>
<proteinExistence type="inferred from homology"/>
<sequence>MLSLDQALAHYAQLKALPTQQSLALEDAHCRVLATDLTSTLDLPPMRQSAMDGYAVHASDLRHATTQPVELPVTQSIAAGDTPRPLPAGQCARIFTGAPLPDGADSVEIQENVHADATRAVFTQTVQSGRHVRQRGEEVQAGQVLLHAGQRLNAARLSIAAGAGHAQVPCRAQSRVAIIVSGSELVAPGSERGPAQIFESNGSFLAHFVRDQGARVSRLTRCPDDPAQLSACVGAALDDCDMLLISGGASVGDHDHSRAACQANAVHELFWKVAQKPGKPLSFGRGPDGQAVFVLPGNPASVYACAMLHVRIALAHLCGVTAPAPLHAKLTQPVSGDQRRTRLLRVCVAADASGQLTARPLPHQASHMTSNLASANALARIEAGQDWPAGHIVSCWLNTDLG</sequence>
<comment type="caution">
    <text evidence="8">The sequence shown here is derived from an EMBL/GenBank/DDBJ whole genome shotgun (WGS) entry which is preliminary data.</text>
</comment>
<dbReference type="InterPro" id="IPR036135">
    <property type="entry name" value="MoeA_linker/N_sf"/>
</dbReference>
<dbReference type="SUPFAM" id="SSF63882">
    <property type="entry name" value="MoeA N-terminal region -like"/>
    <property type="match status" value="1"/>
</dbReference>
<organism evidence="8 9">
    <name type="scientific">Oceanococcus atlanticus</name>
    <dbReference type="NCBI Taxonomy" id="1317117"/>
    <lineage>
        <taxon>Bacteria</taxon>
        <taxon>Pseudomonadati</taxon>
        <taxon>Pseudomonadota</taxon>
        <taxon>Gammaproteobacteria</taxon>
        <taxon>Chromatiales</taxon>
        <taxon>Oceanococcaceae</taxon>
        <taxon>Oceanococcus</taxon>
    </lineage>
</organism>
<gene>
    <name evidence="8" type="ORF">ATO7_01040</name>
</gene>